<evidence type="ECO:0000313" key="3">
    <source>
        <dbReference type="Proteomes" id="UP000504607"/>
    </source>
</evidence>
<keyword evidence="3" id="KW-1185">Reference proteome</keyword>
<dbReference type="RefSeq" id="XP_029124447.1">
    <property type="nucleotide sequence ID" value="XM_029268614.1"/>
</dbReference>
<feature type="region of interest" description="Disordered" evidence="1">
    <location>
        <begin position="52"/>
        <end position="84"/>
    </location>
</feature>
<proteinExistence type="predicted"/>
<accession>A0A8N4F5S5</accession>
<sequence length="189" mass="20643">MTTALILNSNGPLAPAGRLVQLSIALLFTLFFIHPPFSLYVVPWKAQEIKKGGEAPHLPTQGPKSNKREAEETPESQQLKKLRNGGFCGSFGLRSLAPEPVHPGETPLPQIPVPVDKRSRMLRQQPEAPPRCRSSRSAAMASARRSEPPFSKNPSPASTIVSASSSSSSIDIWEQSRRHAFQLECSLLL</sequence>
<feature type="transmembrane region" description="Helical" evidence="2">
    <location>
        <begin position="20"/>
        <end position="42"/>
    </location>
</feature>
<keyword evidence="2" id="KW-0472">Membrane</keyword>
<reference evidence="4" key="1">
    <citation type="submission" date="2025-08" db="UniProtKB">
        <authorList>
            <consortium name="RefSeq"/>
        </authorList>
    </citation>
    <scope>IDENTIFICATION</scope>
</reference>
<organism evidence="3 4">
    <name type="scientific">Elaeis guineensis var. tenera</name>
    <name type="common">Oil palm</name>
    <dbReference type="NCBI Taxonomy" id="51953"/>
    <lineage>
        <taxon>Eukaryota</taxon>
        <taxon>Viridiplantae</taxon>
        <taxon>Streptophyta</taxon>
        <taxon>Embryophyta</taxon>
        <taxon>Tracheophyta</taxon>
        <taxon>Spermatophyta</taxon>
        <taxon>Magnoliopsida</taxon>
        <taxon>Liliopsida</taxon>
        <taxon>Arecaceae</taxon>
        <taxon>Arecoideae</taxon>
        <taxon>Cocoseae</taxon>
        <taxon>Elaeidinae</taxon>
        <taxon>Elaeis</taxon>
    </lineage>
</organism>
<gene>
    <name evidence="4" type="primary">LOC114914860</name>
</gene>
<dbReference type="Proteomes" id="UP000504607">
    <property type="component" value="Chromosome 16"/>
</dbReference>
<keyword evidence="2" id="KW-0812">Transmembrane</keyword>
<name>A0A8N4F5S5_ELAGV</name>
<protein>
    <submittedName>
        <fullName evidence="4">Uncharacterized protein LOC114914860</fullName>
    </submittedName>
</protein>
<evidence type="ECO:0000313" key="4">
    <source>
        <dbReference type="RefSeq" id="XP_029124447.1"/>
    </source>
</evidence>
<feature type="region of interest" description="Disordered" evidence="1">
    <location>
        <begin position="121"/>
        <end position="169"/>
    </location>
</feature>
<evidence type="ECO:0000256" key="1">
    <source>
        <dbReference type="SAM" id="MobiDB-lite"/>
    </source>
</evidence>
<feature type="compositionally biased region" description="Low complexity" evidence="1">
    <location>
        <begin position="131"/>
        <end position="143"/>
    </location>
</feature>
<feature type="compositionally biased region" description="Low complexity" evidence="1">
    <location>
        <begin position="154"/>
        <end position="169"/>
    </location>
</feature>
<evidence type="ECO:0000256" key="2">
    <source>
        <dbReference type="SAM" id="Phobius"/>
    </source>
</evidence>
<feature type="region of interest" description="Disordered" evidence="1">
    <location>
        <begin position="94"/>
        <end position="113"/>
    </location>
</feature>
<keyword evidence="2" id="KW-1133">Transmembrane helix</keyword>
<dbReference type="AlphaFoldDB" id="A0A8N4F5S5"/>